<dbReference type="EMBL" id="MT143893">
    <property type="protein sequence ID" value="QJB05021.1"/>
    <property type="molecule type" value="Genomic_DNA"/>
</dbReference>
<sequence length="62" mass="7536">MSILTEYTEDRAFVKMDDKQLERYSQYYELAIKNDFLNDEQRAIVAKKIRFIKDILEVRNSE</sequence>
<evidence type="ECO:0000313" key="1">
    <source>
        <dbReference type="EMBL" id="QJA43323.1"/>
    </source>
</evidence>
<protein>
    <submittedName>
        <fullName evidence="1">Uncharacterized protein</fullName>
    </submittedName>
</protein>
<organism evidence="1">
    <name type="scientific">viral metagenome</name>
    <dbReference type="NCBI Taxonomy" id="1070528"/>
    <lineage>
        <taxon>unclassified sequences</taxon>
        <taxon>metagenomes</taxon>
        <taxon>organismal metagenomes</taxon>
    </lineage>
</organism>
<gene>
    <name evidence="1" type="ORF">MM171A00247_0037</name>
    <name evidence="2" type="ORF">MM171B00144_0060</name>
</gene>
<dbReference type="AlphaFoldDB" id="A0A6H1Z602"/>
<accession>A0A6H1Z602</accession>
<name>A0A6H1Z602_9ZZZZ</name>
<proteinExistence type="predicted"/>
<evidence type="ECO:0000313" key="2">
    <source>
        <dbReference type="EMBL" id="QJB05021.1"/>
    </source>
</evidence>
<dbReference type="EMBL" id="MT143700">
    <property type="protein sequence ID" value="QJA43323.1"/>
    <property type="molecule type" value="Genomic_DNA"/>
</dbReference>
<reference evidence="1" key="1">
    <citation type="submission" date="2020-03" db="EMBL/GenBank/DDBJ databases">
        <title>The deep terrestrial virosphere.</title>
        <authorList>
            <person name="Holmfeldt K."/>
            <person name="Nilsson E."/>
            <person name="Simone D."/>
            <person name="Lopez-Fernandez M."/>
            <person name="Wu X."/>
            <person name="de Brujin I."/>
            <person name="Lundin D."/>
            <person name="Andersson A."/>
            <person name="Bertilsson S."/>
            <person name="Dopson M."/>
        </authorList>
    </citation>
    <scope>NUCLEOTIDE SEQUENCE</scope>
    <source>
        <strain evidence="1">MM171A00247</strain>
        <strain evidence="2">MM171B00144</strain>
    </source>
</reference>